<dbReference type="Gene3D" id="1.10.10.10">
    <property type="entry name" value="Winged helix-like DNA-binding domain superfamily/Winged helix DNA-binding domain"/>
    <property type="match status" value="1"/>
</dbReference>
<evidence type="ECO:0000256" key="2">
    <source>
        <dbReference type="ARBA" id="ARBA00023015"/>
    </source>
</evidence>
<dbReference type="InterPro" id="IPR036388">
    <property type="entry name" value="WH-like_DNA-bd_sf"/>
</dbReference>
<reference evidence="7 10" key="2">
    <citation type="submission" date="2016-07" db="EMBL/GenBank/DDBJ databases">
        <title>Complete genome sequences of Bordetella pseudohinzii.</title>
        <authorList>
            <person name="Spilker T."/>
            <person name="Darrah R."/>
            <person name="LiPuma J.J."/>
        </authorList>
    </citation>
    <scope>NUCLEOTIDE SEQUENCE [LARGE SCALE GENOMIC DNA]</scope>
    <source>
        <strain evidence="7 10">HI4681</strain>
    </source>
</reference>
<dbReference type="PRINTS" id="PR00039">
    <property type="entry name" value="HTHLYSR"/>
</dbReference>
<keyword evidence="10" id="KW-1185">Reference proteome</keyword>
<dbReference type="GO" id="GO:2000142">
    <property type="term" value="P:regulation of DNA-templated transcription initiation"/>
    <property type="evidence" value="ECO:0007669"/>
    <property type="project" value="TreeGrafter"/>
</dbReference>
<keyword evidence="2" id="KW-0805">Transcription regulation</keyword>
<keyword evidence="3" id="KW-0238">DNA-binding</keyword>
<evidence type="ECO:0000313" key="7">
    <source>
        <dbReference type="EMBL" id="ANY16116.1"/>
    </source>
</evidence>
<evidence type="ECO:0000313" key="9">
    <source>
        <dbReference type="Proteomes" id="UP000053096"/>
    </source>
</evidence>
<accession>A0A0M7HL25</accession>
<dbReference type="SUPFAM" id="SSF53850">
    <property type="entry name" value="Periplasmic binding protein-like II"/>
    <property type="match status" value="1"/>
</dbReference>
<protein>
    <submittedName>
        <fullName evidence="8">Cyn operon transcriptional activator</fullName>
    </submittedName>
    <submittedName>
        <fullName evidence="7">LysR family transcriptional regulator</fullName>
    </submittedName>
</protein>
<dbReference type="GO" id="GO:0003677">
    <property type="term" value="F:DNA binding"/>
    <property type="evidence" value="ECO:0007669"/>
    <property type="project" value="UniProtKB-KW"/>
</dbReference>
<dbReference type="Pfam" id="PF00126">
    <property type="entry name" value="HTH_1"/>
    <property type="match status" value="1"/>
</dbReference>
<reference evidence="8 9" key="1">
    <citation type="submission" date="2015-09" db="EMBL/GenBank/DDBJ databases">
        <authorList>
            <person name="Jackson K.R."/>
            <person name="Lunt B.L."/>
            <person name="Fisher J.N.B."/>
            <person name="Gardner A.V."/>
            <person name="Bailey M.E."/>
            <person name="Deus L.M."/>
            <person name="Earl A.S."/>
            <person name="Gibby P.D."/>
            <person name="Hartmann K.A."/>
            <person name="Liu J.E."/>
            <person name="Manci A.M."/>
            <person name="Nielsen D.A."/>
            <person name="Solomon M.B."/>
            <person name="Breakwell D.P."/>
            <person name="Burnett S.H."/>
            <person name="Grose J.H."/>
        </authorList>
    </citation>
    <scope>NUCLEOTIDE SEQUENCE [LARGE SCALE GENOMIC DNA]</scope>
    <source>
        <strain evidence="8 9">2789STDY5608636</strain>
    </source>
</reference>
<dbReference type="InterPro" id="IPR036390">
    <property type="entry name" value="WH_DNA-bd_sf"/>
</dbReference>
<evidence type="ECO:0000256" key="1">
    <source>
        <dbReference type="ARBA" id="ARBA00009437"/>
    </source>
</evidence>
<dbReference type="PROSITE" id="PS50931">
    <property type="entry name" value="HTH_LYSR"/>
    <property type="match status" value="1"/>
</dbReference>
<evidence type="ECO:0000313" key="10">
    <source>
        <dbReference type="Proteomes" id="UP000092950"/>
    </source>
</evidence>
<feature type="domain" description="HTH lysR-type" evidence="6">
    <location>
        <begin position="1"/>
        <end position="58"/>
    </location>
</feature>
<dbReference type="PANTHER" id="PTHR30293">
    <property type="entry name" value="TRANSCRIPTIONAL REGULATORY PROTEIN NAC-RELATED"/>
    <property type="match status" value="1"/>
</dbReference>
<name>A0A0J6C0A2_9BORD</name>
<dbReference type="Proteomes" id="UP000092950">
    <property type="component" value="Chromosome"/>
</dbReference>
<dbReference type="PANTHER" id="PTHR30293:SF0">
    <property type="entry name" value="NITROGEN ASSIMILATION REGULATORY PROTEIN NAC"/>
    <property type="match status" value="1"/>
</dbReference>
<dbReference type="InterPro" id="IPR005119">
    <property type="entry name" value="LysR_subst-bd"/>
</dbReference>
<dbReference type="KEGG" id="bpdz:BBN53_09535"/>
<proteinExistence type="inferred from homology"/>
<dbReference type="SUPFAM" id="SSF46785">
    <property type="entry name" value="Winged helix' DNA-binding domain"/>
    <property type="match status" value="1"/>
</dbReference>
<evidence type="ECO:0000256" key="5">
    <source>
        <dbReference type="ARBA" id="ARBA00023163"/>
    </source>
</evidence>
<dbReference type="Gene3D" id="3.40.190.290">
    <property type="match status" value="1"/>
</dbReference>
<dbReference type="Proteomes" id="UP000053096">
    <property type="component" value="Unassembled WGS sequence"/>
</dbReference>
<evidence type="ECO:0000313" key="8">
    <source>
        <dbReference type="EMBL" id="CUJ10212.1"/>
    </source>
</evidence>
<comment type="similarity">
    <text evidence="1">Belongs to the LysR transcriptional regulatory family.</text>
</comment>
<evidence type="ECO:0000256" key="4">
    <source>
        <dbReference type="ARBA" id="ARBA00023159"/>
    </source>
</evidence>
<evidence type="ECO:0000256" key="3">
    <source>
        <dbReference type="ARBA" id="ARBA00023125"/>
    </source>
</evidence>
<dbReference type="InterPro" id="IPR000847">
    <property type="entry name" value="LysR_HTH_N"/>
</dbReference>
<dbReference type="Pfam" id="PF03466">
    <property type="entry name" value="LysR_substrate"/>
    <property type="match status" value="1"/>
</dbReference>
<gene>
    <name evidence="8" type="primary">cynR_13</name>
    <name evidence="7" type="ORF">BBN53_09535</name>
    <name evidence="8" type="ORF">ERS370011_03762</name>
</gene>
<accession>A0A0J6C0A2</accession>
<dbReference type="FunFam" id="1.10.10.10:FF:000001">
    <property type="entry name" value="LysR family transcriptional regulator"/>
    <property type="match status" value="1"/>
</dbReference>
<dbReference type="EMBL" id="CP016440">
    <property type="protein sequence ID" value="ANY16116.1"/>
    <property type="molecule type" value="Genomic_DNA"/>
</dbReference>
<dbReference type="OrthoDB" id="8587114at2"/>
<dbReference type="GO" id="GO:0003700">
    <property type="term" value="F:DNA-binding transcription factor activity"/>
    <property type="evidence" value="ECO:0007669"/>
    <property type="project" value="InterPro"/>
</dbReference>
<sequence>MDIKRLEYFLSVAEHGSFSRAASVIGVAQPALGRQVQRLEESCGARLFYRHGRGVSLTPEGEAFRQRIQPLMRELASAMTGLADNDRAVTGLVRIGMTPTILSLLGLPLIQRLRARHPGLRLNFLSGYSGYVHEWLVDGRLDIAILHDARRSRHIGVDFLGEARLFLISARPPARLQRADMQTLAGLPLALPSATHGLRRTLEAAAARARVALKVEYELDDLDLMKAMAVTGAAHTVLALPAVAEELRSGSLHATPLGSPQLATRLMVATSVARPLTRAARSVAEELAPTLRDTLARSGMDLHIDPA</sequence>
<organism evidence="8 9">
    <name type="scientific">Bordetella pseudohinzii</name>
    <dbReference type="NCBI Taxonomy" id="1331258"/>
    <lineage>
        <taxon>Bacteria</taxon>
        <taxon>Pseudomonadati</taxon>
        <taxon>Pseudomonadota</taxon>
        <taxon>Betaproteobacteria</taxon>
        <taxon>Burkholderiales</taxon>
        <taxon>Alcaligenaceae</taxon>
        <taxon>Bordetella</taxon>
    </lineage>
</organism>
<keyword evidence="4" id="KW-0010">Activator</keyword>
<keyword evidence="5" id="KW-0804">Transcription</keyword>
<dbReference type="AlphaFoldDB" id="A0A0J6C0A2"/>
<evidence type="ECO:0000259" key="6">
    <source>
        <dbReference type="PROSITE" id="PS50931"/>
    </source>
</evidence>
<dbReference type="RefSeq" id="WP_043208162.1">
    <property type="nucleotide sequence ID" value="NZ_CAJGUP010000033.1"/>
</dbReference>
<dbReference type="EMBL" id="CYTV01000015">
    <property type="protein sequence ID" value="CUJ10212.1"/>
    <property type="molecule type" value="Genomic_DNA"/>
</dbReference>